<sequence length="353" mass="39329">MGEIPRLPTEIISHIIASVVDESGTIYSASHTVTKTLLSLTLVSRATYVFASNHLRRQCMFIDDRKRLRDCVAYLKATDHLVPEYNSGKTKGTKAVPPGPQLWPITSLYLAPIAGDLIPRQTLGHIIELCTLIRPSLKRLIVDMPWQFARQPDPSIDSDALKIAFSSLTELQDLVNLTNYYPPNYSVVAPSVAYEYVGGYLPEISRWPKLRRLALLDGVPTSSLWENLRSSRALETFVFAKSSNPGYAWLKSYLGAARLEAPTAGTKPERPLKIVFAAQPQHPDMRDNGEGTARLVSAKGLVDPDNLVSFSLYEYWAPAASKPARESFEYVKAAALRDELWEWEGQTISRPGL</sequence>
<organism evidence="1 2">
    <name type="scientific">Tilletia horrida</name>
    <dbReference type="NCBI Taxonomy" id="155126"/>
    <lineage>
        <taxon>Eukaryota</taxon>
        <taxon>Fungi</taxon>
        <taxon>Dikarya</taxon>
        <taxon>Basidiomycota</taxon>
        <taxon>Ustilaginomycotina</taxon>
        <taxon>Exobasidiomycetes</taxon>
        <taxon>Tilletiales</taxon>
        <taxon>Tilletiaceae</taxon>
        <taxon>Tilletia</taxon>
    </lineage>
</organism>
<protein>
    <recommendedName>
        <fullName evidence="3">F-box domain-containing protein</fullName>
    </recommendedName>
</protein>
<dbReference type="EMBL" id="JAPDMZ010000036">
    <property type="protein sequence ID" value="KAK0554566.1"/>
    <property type="molecule type" value="Genomic_DNA"/>
</dbReference>
<dbReference type="Proteomes" id="UP001176517">
    <property type="component" value="Unassembled WGS sequence"/>
</dbReference>
<comment type="caution">
    <text evidence="1">The sequence shown here is derived from an EMBL/GenBank/DDBJ whole genome shotgun (WGS) entry which is preliminary data.</text>
</comment>
<dbReference type="AlphaFoldDB" id="A0AAN6GVA7"/>
<gene>
    <name evidence="1" type="ORF">OC846_002042</name>
</gene>
<proteinExistence type="predicted"/>
<evidence type="ECO:0000313" key="2">
    <source>
        <dbReference type="Proteomes" id="UP001176517"/>
    </source>
</evidence>
<reference evidence="1" key="1">
    <citation type="journal article" date="2023" name="PhytoFront">
        <title>Draft Genome Resources of Seven Strains of Tilletia horrida, Causal Agent of Kernel Smut of Rice.</title>
        <authorList>
            <person name="Khanal S."/>
            <person name="Antony Babu S."/>
            <person name="Zhou X.G."/>
        </authorList>
    </citation>
    <scope>NUCLEOTIDE SEQUENCE</scope>
    <source>
        <strain evidence="1">TX6</strain>
    </source>
</reference>
<evidence type="ECO:0000313" key="1">
    <source>
        <dbReference type="EMBL" id="KAK0554566.1"/>
    </source>
</evidence>
<evidence type="ECO:0008006" key="3">
    <source>
        <dbReference type="Google" id="ProtNLM"/>
    </source>
</evidence>
<accession>A0AAN6GVA7</accession>
<name>A0AAN6GVA7_9BASI</name>
<keyword evidence="2" id="KW-1185">Reference proteome</keyword>